<evidence type="ECO:0000256" key="2">
    <source>
        <dbReference type="PROSITE-ProRule" id="PRU00706"/>
    </source>
</evidence>
<dbReference type="PANTHER" id="PTHR46161:SF1">
    <property type="entry name" value="NUCLEOSIDE DIPHOSPHATE KINASE HOMOLOG 5"/>
    <property type="match status" value="1"/>
</dbReference>
<dbReference type="SUPFAM" id="SSF54919">
    <property type="entry name" value="Nucleoside diphosphate kinase, NDK"/>
    <property type="match status" value="1"/>
</dbReference>
<dbReference type="Pfam" id="PF00334">
    <property type="entry name" value="NDK"/>
    <property type="match status" value="1"/>
</dbReference>
<evidence type="ECO:0000256" key="3">
    <source>
        <dbReference type="SAM" id="MobiDB-lite"/>
    </source>
</evidence>
<dbReference type="Gene3D" id="3.30.70.141">
    <property type="entry name" value="Nucleoside diphosphate kinase-like domain"/>
    <property type="match status" value="1"/>
</dbReference>
<dbReference type="GO" id="GO:0003341">
    <property type="term" value="P:cilium movement"/>
    <property type="evidence" value="ECO:0007669"/>
    <property type="project" value="TreeGrafter"/>
</dbReference>
<proteinExistence type="inferred from homology"/>
<dbReference type="Proteomes" id="UP000092443">
    <property type="component" value="Unplaced"/>
</dbReference>
<dbReference type="RefSeq" id="XP_037885631.1">
    <property type="nucleotide sequence ID" value="XM_038029703.1"/>
</dbReference>
<organism evidence="5 6">
    <name type="scientific">Glossina fuscipes</name>
    <dbReference type="NCBI Taxonomy" id="7396"/>
    <lineage>
        <taxon>Eukaryota</taxon>
        <taxon>Metazoa</taxon>
        <taxon>Ecdysozoa</taxon>
        <taxon>Arthropoda</taxon>
        <taxon>Hexapoda</taxon>
        <taxon>Insecta</taxon>
        <taxon>Pterygota</taxon>
        <taxon>Neoptera</taxon>
        <taxon>Endopterygota</taxon>
        <taxon>Diptera</taxon>
        <taxon>Brachycera</taxon>
        <taxon>Muscomorpha</taxon>
        <taxon>Hippoboscoidea</taxon>
        <taxon>Glossinidae</taxon>
        <taxon>Glossina</taxon>
    </lineage>
</organism>
<evidence type="ECO:0000313" key="6">
    <source>
        <dbReference type="RefSeq" id="XP_037885631.1"/>
    </source>
</evidence>
<sequence length="460" mass="50823">MFENTLLIIKADYMHKRKILLKYLLRRGFQMQGQRHLSFTVEEAAEFYADLVDTPYFMMQVMLLSKGNSEAYIMAKKNAVEDMLNILVCYFGSSIEMDRYIHITTCSRKTQREISYIFPNYIHESIFPLEQIKFCTKAHVIGPMIHELYDIVTQKDDKDANKTWKMKLAEALESSHAGLPQISNVCNYSPSLNMLGKAVQTKATSFKPIRLHPGAGTGSTATLKSHVISYTTQATTFDSSSSSCISCTSFESIETCMRQSYRKAPLVDLVKAKTAPLEICGSERELQKIEMGEEKRIEMEMLEEAEMKSIGEEESTHEQDVFSIEISSASSMEISSGEGAAVEDSVGKELVAGESIVAESTASAATIEDTNGIEARAEKSAAALAVIGKDDTEGMEPAADNPIVEQPVTKGLITEEPVAEKQVVAVPSAVLSEPVTTDGDHAFNEENQIPQEVTEQELAE</sequence>
<evidence type="ECO:0000256" key="1">
    <source>
        <dbReference type="ARBA" id="ARBA00008142"/>
    </source>
</evidence>
<evidence type="ECO:0000259" key="4">
    <source>
        <dbReference type="SMART" id="SM00562"/>
    </source>
</evidence>
<protein>
    <submittedName>
        <fullName evidence="6">Uncharacterized protein LOC119635115</fullName>
    </submittedName>
</protein>
<keyword evidence="5" id="KW-1185">Reference proteome</keyword>
<comment type="caution">
    <text evidence="2">Lacks conserved residue(s) required for the propagation of feature annotation.</text>
</comment>
<dbReference type="InterPro" id="IPR036850">
    <property type="entry name" value="NDK-like_dom_sf"/>
</dbReference>
<gene>
    <name evidence="6" type="primary">LOC119635115</name>
</gene>
<feature type="domain" description="Nucleoside diphosphate kinase-like" evidence="4">
    <location>
        <begin position="2"/>
        <end position="124"/>
    </location>
</feature>
<dbReference type="KEGG" id="gfs:119635115"/>
<accession>A0A8U0WK05</accession>
<comment type="similarity">
    <text evidence="1 2">Belongs to the NDK family.</text>
</comment>
<dbReference type="GeneID" id="119635115"/>
<evidence type="ECO:0000313" key="5">
    <source>
        <dbReference type="Proteomes" id="UP000092443"/>
    </source>
</evidence>
<dbReference type="PROSITE" id="PS51374">
    <property type="entry name" value="NDPK_LIKE"/>
    <property type="match status" value="1"/>
</dbReference>
<dbReference type="SMART" id="SM00562">
    <property type="entry name" value="NDK"/>
    <property type="match status" value="1"/>
</dbReference>
<dbReference type="PANTHER" id="PTHR46161">
    <property type="entry name" value="NUCLEOSIDE DIPHOSPHATE KINASE"/>
    <property type="match status" value="1"/>
</dbReference>
<dbReference type="AlphaFoldDB" id="A0A8U0WK05"/>
<dbReference type="GO" id="GO:1902176">
    <property type="term" value="P:negative regulation of oxidative stress-induced intrinsic apoptotic signaling pathway"/>
    <property type="evidence" value="ECO:0007669"/>
    <property type="project" value="TreeGrafter"/>
</dbReference>
<dbReference type="GO" id="GO:0005929">
    <property type="term" value="C:cilium"/>
    <property type="evidence" value="ECO:0007669"/>
    <property type="project" value="TreeGrafter"/>
</dbReference>
<feature type="region of interest" description="Disordered" evidence="3">
    <location>
        <begin position="434"/>
        <end position="460"/>
    </location>
</feature>
<name>A0A8U0WK05_9MUSC</name>
<reference evidence="6" key="1">
    <citation type="submission" date="2025-08" db="UniProtKB">
        <authorList>
            <consortium name="RefSeq"/>
        </authorList>
    </citation>
    <scope>IDENTIFICATION</scope>
    <source>
        <tissue evidence="6">Whole body pupa</tissue>
    </source>
</reference>
<dbReference type="InterPro" id="IPR034907">
    <property type="entry name" value="NDK-like_dom"/>
</dbReference>